<dbReference type="Gene3D" id="2.60.40.1190">
    <property type="match status" value="1"/>
</dbReference>
<dbReference type="CDD" id="cd09623">
    <property type="entry name" value="DOMON_EBDH"/>
    <property type="match status" value="1"/>
</dbReference>
<evidence type="ECO:0000256" key="6">
    <source>
        <dbReference type="SAM" id="MobiDB-lite"/>
    </source>
</evidence>
<dbReference type="NCBIfam" id="TIGR03477">
    <property type="entry name" value="DMSO_red_II_gam"/>
    <property type="match status" value="1"/>
</dbReference>
<feature type="domain" description="Cytochrome c-552/DMSO reductase-like haem-binding" evidence="8">
    <location>
        <begin position="50"/>
        <end position="228"/>
    </location>
</feature>
<evidence type="ECO:0000256" key="4">
    <source>
        <dbReference type="ARBA" id="ARBA00022982"/>
    </source>
</evidence>
<evidence type="ECO:0000313" key="9">
    <source>
        <dbReference type="EMBL" id="MDS0261228.1"/>
    </source>
</evidence>
<dbReference type="Proteomes" id="UP001259659">
    <property type="component" value="Unassembled WGS sequence"/>
</dbReference>
<evidence type="ECO:0000256" key="1">
    <source>
        <dbReference type="ARBA" id="ARBA00022448"/>
    </source>
</evidence>
<dbReference type="SUPFAM" id="SSF89372">
    <property type="entry name" value="Fucose-specific lectin"/>
    <property type="match status" value="1"/>
</dbReference>
<evidence type="ECO:0000259" key="8">
    <source>
        <dbReference type="SMART" id="SM00887"/>
    </source>
</evidence>
<dbReference type="InterPro" id="IPR019020">
    <property type="entry name" value="Cyt-c552/DMSO_Rdtase_haem-bd"/>
</dbReference>
<feature type="transmembrane region" description="Helical" evidence="7">
    <location>
        <begin position="248"/>
        <end position="269"/>
    </location>
</feature>
<keyword evidence="1" id="KW-0813">Transport</keyword>
<evidence type="ECO:0000256" key="5">
    <source>
        <dbReference type="ARBA" id="ARBA00023004"/>
    </source>
</evidence>
<sequence>MAEGRGAVVSVAGLALLVALSAVGAPLAGARPAHEIPVATATGNLSGPTAEGWSDVPSSTVPLTSAPSSVPNANDTTVERLHVQAARGDGRLYLRLRWRDATRDTAADGPRTFSDSVAVQFPVDTASRPPIAMGAPDNRANVWYWDGAAGGQELLAGGAGSTTAFPNASVSTAAVHRGSGANATWTVVYEREVGVTDTNRTTVPDDRNLDVAFAVWNGSNGERAGQKAVSEWHYFPFGGGPPGPPYEVLLWAVAGIAVVVVLSVTAYGVRHSGGPD</sequence>
<organism evidence="9 10">
    <name type="scientific">Haloarcula saliterrae</name>
    <dbReference type="NCBI Taxonomy" id="2950534"/>
    <lineage>
        <taxon>Archaea</taxon>
        <taxon>Methanobacteriati</taxon>
        <taxon>Methanobacteriota</taxon>
        <taxon>Stenosarchaea group</taxon>
        <taxon>Halobacteria</taxon>
        <taxon>Halobacteriales</taxon>
        <taxon>Haloarculaceae</taxon>
        <taxon>Haloarcula</taxon>
    </lineage>
</organism>
<keyword evidence="7" id="KW-0812">Transmembrane</keyword>
<gene>
    <name evidence="9" type="ORF">NDI56_17650</name>
</gene>
<dbReference type="SMART" id="SM00887">
    <property type="entry name" value="EB_dh"/>
    <property type="match status" value="1"/>
</dbReference>
<feature type="region of interest" description="Disordered" evidence="6">
    <location>
        <begin position="47"/>
        <end position="73"/>
    </location>
</feature>
<keyword evidence="7" id="KW-0472">Membrane</keyword>
<accession>A0ABU2FH18</accession>
<proteinExistence type="predicted"/>
<dbReference type="RefSeq" id="WP_310921039.1">
    <property type="nucleotide sequence ID" value="NZ_JAMQON010000005.1"/>
</dbReference>
<evidence type="ECO:0000256" key="7">
    <source>
        <dbReference type="SAM" id="Phobius"/>
    </source>
</evidence>
<dbReference type="EMBL" id="JAMQON010000005">
    <property type="protein sequence ID" value="MDS0261228.1"/>
    <property type="molecule type" value="Genomic_DNA"/>
</dbReference>
<keyword evidence="5" id="KW-0408">Iron</keyword>
<evidence type="ECO:0000256" key="2">
    <source>
        <dbReference type="ARBA" id="ARBA00022617"/>
    </source>
</evidence>
<comment type="caution">
    <text evidence="9">The sequence shown here is derived from an EMBL/GenBank/DDBJ whole genome shotgun (WGS) entry which is preliminary data.</text>
</comment>
<reference evidence="9 10" key="1">
    <citation type="submission" date="2022-06" db="EMBL/GenBank/DDBJ databases">
        <title>Haloarcula sp. a new haloarchaeum isolate from saline soil.</title>
        <authorList>
            <person name="Strakova D."/>
            <person name="Galisteo C."/>
            <person name="Sanchez-Porro C."/>
            <person name="Ventosa A."/>
        </authorList>
    </citation>
    <scope>NUCLEOTIDE SEQUENCE [LARGE SCALE GENOMIC DNA]</scope>
    <source>
        <strain evidence="9 10">S1CR25-12</strain>
    </source>
</reference>
<keyword evidence="10" id="KW-1185">Reference proteome</keyword>
<keyword evidence="3" id="KW-0479">Metal-binding</keyword>
<dbReference type="Pfam" id="PF09459">
    <property type="entry name" value="EB_dh"/>
    <property type="match status" value="2"/>
</dbReference>
<evidence type="ECO:0000313" key="10">
    <source>
        <dbReference type="Proteomes" id="UP001259659"/>
    </source>
</evidence>
<keyword evidence="4" id="KW-0249">Electron transport</keyword>
<keyword evidence="7" id="KW-1133">Transmembrane helix</keyword>
<dbReference type="InterPro" id="IPR017838">
    <property type="entry name" value="DMSO_Rdtase_II_haem_b-bd_su"/>
</dbReference>
<name>A0ABU2FH18_9EURY</name>
<keyword evidence="2" id="KW-0349">Heme</keyword>
<evidence type="ECO:0000256" key="3">
    <source>
        <dbReference type="ARBA" id="ARBA00022723"/>
    </source>
</evidence>
<feature type="compositionally biased region" description="Polar residues" evidence="6">
    <location>
        <begin position="56"/>
        <end position="73"/>
    </location>
</feature>
<protein>
    <submittedName>
        <fullName evidence="9">Ethylbenzene dehydrogenase-related protein</fullName>
    </submittedName>
</protein>